<evidence type="ECO:0000313" key="1">
    <source>
        <dbReference type="EMBL" id="KAF4647488.1"/>
    </source>
</evidence>
<feature type="non-terminal residue" evidence="1">
    <location>
        <position position="1"/>
    </location>
</feature>
<accession>A0A7J6KK38</accession>
<protein>
    <submittedName>
        <fullName evidence="1">Uncharacterized protein</fullName>
    </submittedName>
</protein>
<dbReference type="AlphaFoldDB" id="A0A7J6KK38"/>
<reference evidence="1 2" key="1">
    <citation type="submission" date="2020-04" db="EMBL/GenBank/DDBJ databases">
        <title>Perkinsus olseni comparative genomics.</title>
        <authorList>
            <person name="Bogema D.R."/>
        </authorList>
    </citation>
    <scope>NUCLEOTIDE SEQUENCE [LARGE SCALE GENOMIC DNA]</scope>
    <source>
        <strain evidence="1">ATCC PRA-31</strain>
    </source>
</reference>
<dbReference type="Proteomes" id="UP000572268">
    <property type="component" value="Unassembled WGS sequence"/>
</dbReference>
<organism evidence="1 2">
    <name type="scientific">Perkinsus olseni</name>
    <name type="common">Perkinsus atlanticus</name>
    <dbReference type="NCBI Taxonomy" id="32597"/>
    <lineage>
        <taxon>Eukaryota</taxon>
        <taxon>Sar</taxon>
        <taxon>Alveolata</taxon>
        <taxon>Perkinsozoa</taxon>
        <taxon>Perkinsea</taxon>
        <taxon>Perkinsida</taxon>
        <taxon>Perkinsidae</taxon>
        <taxon>Perkinsus</taxon>
    </lineage>
</organism>
<dbReference type="EMBL" id="JABANN010002567">
    <property type="protein sequence ID" value="KAF4647488.1"/>
    <property type="molecule type" value="Genomic_DNA"/>
</dbReference>
<name>A0A7J6KK38_PEROL</name>
<proteinExistence type="predicted"/>
<comment type="caution">
    <text evidence="1">The sequence shown here is derived from an EMBL/GenBank/DDBJ whole genome shotgun (WGS) entry which is preliminary data.</text>
</comment>
<evidence type="ECO:0000313" key="2">
    <source>
        <dbReference type="Proteomes" id="UP000572268"/>
    </source>
</evidence>
<sequence>LHSDLEYVVIPWTKLAAPGGKESMHLGLTKHSNKFWNRARSRAERGKETYVFAYDYIPYNYWNDTDPEPVDPNSSISKAQILRVVEGKTSEYVADVVEDGGCFERIEAMKSSFRQTESYVVGEAPRYVKDELRQICSKGFAALKPSTSLPKLDGMYVGSRDER</sequence>
<gene>
    <name evidence="1" type="ORF">FOL46_004165</name>
</gene>
<feature type="non-terminal residue" evidence="1">
    <location>
        <position position="163"/>
    </location>
</feature>